<keyword evidence="3" id="KW-0812">Transmembrane</keyword>
<keyword evidence="3" id="KW-1133">Transmembrane helix</keyword>
<evidence type="ECO:0000259" key="4">
    <source>
        <dbReference type="Pfam" id="PF02397"/>
    </source>
</evidence>
<evidence type="ECO:0000256" key="2">
    <source>
        <dbReference type="ARBA" id="ARBA00023169"/>
    </source>
</evidence>
<accession>W9GUP6</accession>
<name>W9GUP6_9PROT</name>
<dbReference type="PANTHER" id="PTHR30576:SF10">
    <property type="entry name" value="SLL5057 PROTEIN"/>
    <property type="match status" value="1"/>
</dbReference>
<comment type="similarity">
    <text evidence="1">Belongs to the bacterial sugar transferase family.</text>
</comment>
<evidence type="ECO:0000313" key="6">
    <source>
        <dbReference type="Proteomes" id="UP000019486"/>
    </source>
</evidence>
<proteinExistence type="inferred from homology"/>
<dbReference type="Pfam" id="PF02397">
    <property type="entry name" value="Bac_transf"/>
    <property type="match status" value="1"/>
</dbReference>
<keyword evidence="3" id="KW-0472">Membrane</keyword>
<evidence type="ECO:0000256" key="1">
    <source>
        <dbReference type="ARBA" id="ARBA00006464"/>
    </source>
</evidence>
<dbReference type="AlphaFoldDB" id="W9GUP6"/>
<evidence type="ECO:0000313" key="5">
    <source>
        <dbReference type="EMBL" id="EWY37534.1"/>
    </source>
</evidence>
<dbReference type="GO" id="GO:0016780">
    <property type="term" value="F:phosphotransferase activity, for other substituted phosphate groups"/>
    <property type="evidence" value="ECO:0007669"/>
    <property type="project" value="TreeGrafter"/>
</dbReference>
<dbReference type="PANTHER" id="PTHR30576">
    <property type="entry name" value="COLANIC BIOSYNTHESIS UDP-GLUCOSE LIPID CARRIER TRANSFERASE"/>
    <property type="match status" value="1"/>
</dbReference>
<dbReference type="EMBL" id="AVFL01000025">
    <property type="protein sequence ID" value="EWY37534.1"/>
    <property type="molecule type" value="Genomic_DNA"/>
</dbReference>
<feature type="domain" description="Bacterial sugar transferase" evidence="4">
    <location>
        <begin position="17"/>
        <end position="209"/>
    </location>
</feature>
<reference evidence="5 6" key="1">
    <citation type="submission" date="2013-08" db="EMBL/GenBank/DDBJ databases">
        <title>The genome sequence of Skermanella stibiiresistens.</title>
        <authorList>
            <person name="Zhu W."/>
            <person name="Wang G."/>
        </authorList>
    </citation>
    <scope>NUCLEOTIDE SEQUENCE [LARGE SCALE GENOMIC DNA]</scope>
    <source>
        <strain evidence="5 6">SB22</strain>
    </source>
</reference>
<organism evidence="5 6">
    <name type="scientific">Skermanella stibiiresistens SB22</name>
    <dbReference type="NCBI Taxonomy" id="1385369"/>
    <lineage>
        <taxon>Bacteria</taxon>
        <taxon>Pseudomonadati</taxon>
        <taxon>Pseudomonadota</taxon>
        <taxon>Alphaproteobacteria</taxon>
        <taxon>Rhodospirillales</taxon>
        <taxon>Azospirillaceae</taxon>
        <taxon>Skermanella</taxon>
    </lineage>
</organism>
<keyword evidence="6" id="KW-1185">Reference proteome</keyword>
<protein>
    <submittedName>
        <fullName evidence="5">Capsular polysaccharide biosynthesis protein</fullName>
    </submittedName>
</protein>
<dbReference type="STRING" id="1385369.N825_17005"/>
<evidence type="ECO:0000256" key="3">
    <source>
        <dbReference type="SAM" id="Phobius"/>
    </source>
</evidence>
<gene>
    <name evidence="5" type="ORF">N825_17005</name>
</gene>
<dbReference type="Proteomes" id="UP000019486">
    <property type="component" value="Unassembled WGS sequence"/>
</dbReference>
<keyword evidence="2" id="KW-0270">Exopolysaccharide synthesis</keyword>
<feature type="transmembrane region" description="Helical" evidence="3">
    <location>
        <begin position="20"/>
        <end position="45"/>
    </location>
</feature>
<dbReference type="InterPro" id="IPR003362">
    <property type="entry name" value="Bact_transf"/>
</dbReference>
<comment type="caution">
    <text evidence="5">The sequence shown here is derived from an EMBL/GenBank/DDBJ whole genome shotgun (WGS) entry which is preliminary data.</text>
</comment>
<sequence>MNGSAPVLPAPGYDLVKRGFDLLVAVTLLAALAPLLLMIGLAVRLESQGPALFRQRRQGVGAGSFMALKFRTMHVDAEARLEHMLAADPELRLEYERHHKLRDDPRVTRLGSFLRRSSLDELPQLWNVLVGDMSLVGPRPYIPRELAPYAWAGTTIARVKPGITGLWQVSGRHRTTFEDRIRFDVAYVEAYSPWQDLTILWRTVVVVIKADGV</sequence>
<dbReference type="PATRIC" id="fig|1385369.3.peg.5379"/>
<dbReference type="GO" id="GO:0000271">
    <property type="term" value="P:polysaccharide biosynthetic process"/>
    <property type="evidence" value="ECO:0007669"/>
    <property type="project" value="UniProtKB-KW"/>
</dbReference>